<dbReference type="Proteomes" id="UP000671879">
    <property type="component" value="Chromosome"/>
</dbReference>
<feature type="domain" description="Aminotransferase class I/classII large" evidence="7">
    <location>
        <begin position="14"/>
        <end position="341"/>
    </location>
</feature>
<keyword evidence="3" id="KW-0808">Transferase</keyword>
<dbReference type="GO" id="GO:0008483">
    <property type="term" value="F:transaminase activity"/>
    <property type="evidence" value="ECO:0007669"/>
    <property type="project" value="UniProtKB-KW"/>
</dbReference>
<dbReference type="Gene3D" id="3.90.1150.10">
    <property type="entry name" value="Aspartate Aminotransferase, domain 1"/>
    <property type="match status" value="1"/>
</dbReference>
<gene>
    <name evidence="8" type="ORF">KAR29_02915</name>
</gene>
<dbReference type="PANTHER" id="PTHR42885">
    <property type="entry name" value="HISTIDINOL-PHOSPHATE AMINOTRANSFERASE-RELATED"/>
    <property type="match status" value="1"/>
</dbReference>
<dbReference type="InterPro" id="IPR001917">
    <property type="entry name" value="Aminotrans_II_pyridoxalP_BS"/>
</dbReference>
<dbReference type="InterPro" id="IPR015424">
    <property type="entry name" value="PyrdxlP-dep_Trfase"/>
</dbReference>
<sequence>MFSSSPKDFGKTPLLLDKNENPFSLPPSPREELRQVLCQTALNRYPDGPSTRLRTRLADYLGVDPSRIMAGNGGDELLYLLFIAFAKPGGTVLTLEPSFSEYRHLSKIFRQEQRTLALRFDGSSVSLDEEAFIDAMALLSPSLILLDSPNNPTGLSLSETFLQRVVDLAPCPVVVDEAYVEFADRSLVDRYRKEEHWPSNLVVLRTLSKAWGLAGLRLGYVVAGEEILSSLEAVRPPYNVNALSQEAGQIVLGYREWMESRVFSLRYIRDHFIQEVNRLDGWTAYGSSSNFVLLQSPLSREALEALLDSEKICVKFPEIPSSENTFVRVTIGKEEEMGSLLSLLRSYEEIVPLSTAAQA</sequence>
<dbReference type="InterPro" id="IPR004839">
    <property type="entry name" value="Aminotransferase_I/II_large"/>
</dbReference>
<reference evidence="9" key="1">
    <citation type="submission" date="2021-04" db="EMBL/GenBank/DDBJ databases">
        <title>A novel Synergistetes isolate from a pyrite-forming mixed culture.</title>
        <authorList>
            <person name="Bunk B."/>
            <person name="Sproer C."/>
            <person name="Spring S."/>
            <person name="Pester M."/>
        </authorList>
    </citation>
    <scope>NUCLEOTIDE SEQUENCE [LARGE SCALE GENOMIC DNA]</scope>
    <source>
        <strain evidence="9">J.5.4.2-T.3.5.2</strain>
    </source>
</reference>
<keyword evidence="2 8" id="KW-0032">Aminotransferase</keyword>
<keyword evidence="9" id="KW-1185">Reference proteome</keyword>
<dbReference type="InterPro" id="IPR015421">
    <property type="entry name" value="PyrdxlP-dep_Trfase_major"/>
</dbReference>
<organism evidence="8 9">
    <name type="scientific">Aminithiophilus ramosus</name>
    <dbReference type="NCBI Taxonomy" id="3029084"/>
    <lineage>
        <taxon>Bacteria</taxon>
        <taxon>Thermotogati</taxon>
        <taxon>Synergistota</taxon>
        <taxon>Synergistia</taxon>
        <taxon>Synergistales</taxon>
        <taxon>Aminithiophilaceae</taxon>
        <taxon>Aminithiophilus</taxon>
    </lineage>
</organism>
<dbReference type="GO" id="GO:0030170">
    <property type="term" value="F:pyridoxal phosphate binding"/>
    <property type="evidence" value="ECO:0007669"/>
    <property type="project" value="InterPro"/>
</dbReference>
<dbReference type="InterPro" id="IPR015422">
    <property type="entry name" value="PyrdxlP-dep_Trfase_small"/>
</dbReference>
<name>A0A9Q7EXJ1_9BACT</name>
<comment type="cofactor">
    <cofactor evidence="1 5">
        <name>pyridoxal 5'-phosphate</name>
        <dbReference type="ChEBI" id="CHEBI:597326"/>
    </cofactor>
</comment>
<keyword evidence="4 5" id="KW-0663">Pyridoxal phosphate</keyword>
<evidence type="ECO:0000256" key="5">
    <source>
        <dbReference type="RuleBase" id="RU003693"/>
    </source>
</evidence>
<comment type="similarity">
    <text evidence="5">Belongs to the class-II pyridoxal-phosphate-dependent aminotransferase family.</text>
</comment>
<evidence type="ECO:0000259" key="7">
    <source>
        <dbReference type="Pfam" id="PF00155"/>
    </source>
</evidence>
<dbReference type="PANTHER" id="PTHR42885:SF2">
    <property type="entry name" value="HISTIDINOL-PHOSPHATE AMINOTRANSFERASE"/>
    <property type="match status" value="1"/>
</dbReference>
<dbReference type="KEGG" id="aram:KAR29_02915"/>
<dbReference type="CDD" id="cd00609">
    <property type="entry name" value="AAT_like"/>
    <property type="match status" value="1"/>
</dbReference>
<dbReference type="PROSITE" id="PS00599">
    <property type="entry name" value="AA_TRANSFER_CLASS_2"/>
    <property type="match status" value="1"/>
</dbReference>
<dbReference type="Gene3D" id="3.40.640.10">
    <property type="entry name" value="Type I PLP-dependent aspartate aminotransferase-like (Major domain)"/>
    <property type="match status" value="1"/>
</dbReference>
<dbReference type="EMBL" id="CP072943">
    <property type="protein sequence ID" value="QTX33654.1"/>
    <property type="molecule type" value="Genomic_DNA"/>
</dbReference>
<dbReference type="SUPFAM" id="SSF53383">
    <property type="entry name" value="PLP-dependent transferases"/>
    <property type="match status" value="1"/>
</dbReference>
<evidence type="ECO:0000313" key="9">
    <source>
        <dbReference type="Proteomes" id="UP000671879"/>
    </source>
</evidence>
<feature type="region of interest" description="Disordered" evidence="6">
    <location>
        <begin position="1"/>
        <end position="29"/>
    </location>
</feature>
<protein>
    <submittedName>
        <fullName evidence="8">Aminotransferase class I/II-fold pyridoxal phosphate-dependent enzyme</fullName>
    </submittedName>
</protein>
<evidence type="ECO:0000256" key="6">
    <source>
        <dbReference type="SAM" id="MobiDB-lite"/>
    </source>
</evidence>
<dbReference type="Pfam" id="PF00155">
    <property type="entry name" value="Aminotran_1_2"/>
    <property type="match status" value="1"/>
</dbReference>
<evidence type="ECO:0000313" key="8">
    <source>
        <dbReference type="EMBL" id="QTX33654.1"/>
    </source>
</evidence>
<evidence type="ECO:0000256" key="4">
    <source>
        <dbReference type="ARBA" id="ARBA00022898"/>
    </source>
</evidence>
<evidence type="ECO:0000256" key="2">
    <source>
        <dbReference type="ARBA" id="ARBA00022576"/>
    </source>
</evidence>
<evidence type="ECO:0000256" key="3">
    <source>
        <dbReference type="ARBA" id="ARBA00022679"/>
    </source>
</evidence>
<evidence type="ECO:0000256" key="1">
    <source>
        <dbReference type="ARBA" id="ARBA00001933"/>
    </source>
</evidence>
<proteinExistence type="inferred from homology"/>
<dbReference type="AlphaFoldDB" id="A0A9Q7EXJ1"/>
<accession>A0A9Q7EXJ1</accession>